<dbReference type="RefSeq" id="WP_379981876.1">
    <property type="nucleotide sequence ID" value="NZ_JBHSFV010000014.1"/>
</dbReference>
<keyword evidence="2" id="KW-1185">Reference proteome</keyword>
<evidence type="ECO:0000313" key="1">
    <source>
        <dbReference type="EMBL" id="MFC4636053.1"/>
    </source>
</evidence>
<gene>
    <name evidence="1" type="ORF">ACFO3O_19240</name>
</gene>
<dbReference type="SUPFAM" id="SSF52540">
    <property type="entry name" value="P-loop containing nucleoside triphosphate hydrolases"/>
    <property type="match status" value="1"/>
</dbReference>
<dbReference type="Gene3D" id="3.40.50.300">
    <property type="entry name" value="P-loop containing nucleotide triphosphate hydrolases"/>
    <property type="match status" value="1"/>
</dbReference>
<dbReference type="Proteomes" id="UP001596043">
    <property type="component" value="Unassembled WGS sequence"/>
</dbReference>
<evidence type="ECO:0000313" key="2">
    <source>
        <dbReference type="Proteomes" id="UP001596043"/>
    </source>
</evidence>
<dbReference type="EMBL" id="JBHSFV010000014">
    <property type="protein sequence ID" value="MFC4636053.1"/>
    <property type="molecule type" value="Genomic_DNA"/>
</dbReference>
<proteinExistence type="predicted"/>
<accession>A0ABV9I1H4</accession>
<name>A0ABV9I1H4_9FLAO</name>
<sequence length="264" mass="29789">MIKTILITGLDGSGKSTLFSKLEEAKLPHVQLISALHVAIDTLPETSILKEPVALLNAMHQEADATDSSDLKAIALFCAMVLFEKLVSERTTESTRIILCERHPLIDTFAYAQFYIPRLSSGNTNFEQLFYFATKYESLFAFILEQLPIENKEAGVLAIYKFIKSFFVSKTSPDAETEAVFKTSVPDHIFFLKAPPEVLMERISTRKVIETHEKLSVLSDLDATYETLFKEIETNYTTTTIEKVDASTFTSLDTFYTRLLTDII</sequence>
<protein>
    <recommendedName>
        <fullName evidence="3">Thymidylate kinase-like domain-containing protein</fullName>
    </recommendedName>
</protein>
<evidence type="ECO:0008006" key="3">
    <source>
        <dbReference type="Google" id="ProtNLM"/>
    </source>
</evidence>
<reference evidence="2" key="1">
    <citation type="journal article" date="2019" name="Int. J. Syst. Evol. Microbiol.">
        <title>The Global Catalogue of Microorganisms (GCM) 10K type strain sequencing project: providing services to taxonomists for standard genome sequencing and annotation.</title>
        <authorList>
            <consortium name="The Broad Institute Genomics Platform"/>
            <consortium name="The Broad Institute Genome Sequencing Center for Infectious Disease"/>
            <person name="Wu L."/>
            <person name="Ma J."/>
        </authorList>
    </citation>
    <scope>NUCLEOTIDE SEQUENCE [LARGE SCALE GENOMIC DNA]</scope>
    <source>
        <strain evidence="2">YJ-61-S</strain>
    </source>
</reference>
<dbReference type="InterPro" id="IPR027417">
    <property type="entry name" value="P-loop_NTPase"/>
</dbReference>
<comment type="caution">
    <text evidence="1">The sequence shown here is derived from an EMBL/GenBank/DDBJ whole genome shotgun (WGS) entry which is preliminary data.</text>
</comment>
<organism evidence="1 2">
    <name type="scientific">Dokdonia ponticola</name>
    <dbReference type="NCBI Taxonomy" id="2041041"/>
    <lineage>
        <taxon>Bacteria</taxon>
        <taxon>Pseudomonadati</taxon>
        <taxon>Bacteroidota</taxon>
        <taxon>Flavobacteriia</taxon>
        <taxon>Flavobacteriales</taxon>
        <taxon>Flavobacteriaceae</taxon>
        <taxon>Dokdonia</taxon>
    </lineage>
</organism>